<evidence type="ECO:0000256" key="3">
    <source>
        <dbReference type="ARBA" id="ARBA00022692"/>
    </source>
</evidence>
<evidence type="ECO:0000256" key="2">
    <source>
        <dbReference type="ARBA" id="ARBA00022475"/>
    </source>
</evidence>
<feature type="domain" description="Nitrogen regulation protein NtrY-like N-terminal" evidence="10">
    <location>
        <begin position="15"/>
        <end position="153"/>
    </location>
</feature>
<evidence type="ECO:0000256" key="8">
    <source>
        <dbReference type="ARBA" id="ARBA00023136"/>
    </source>
</evidence>
<evidence type="ECO:0000256" key="4">
    <source>
        <dbReference type="ARBA" id="ARBA00022741"/>
    </source>
</evidence>
<keyword evidence="5" id="KW-0067">ATP-binding</keyword>
<keyword evidence="6 9" id="KW-1133">Transmembrane helix</keyword>
<keyword evidence="8 9" id="KW-0472">Membrane</keyword>
<keyword evidence="7" id="KW-0902">Two-component regulatory system</keyword>
<evidence type="ECO:0000259" key="10">
    <source>
        <dbReference type="Pfam" id="PF19312"/>
    </source>
</evidence>
<dbReference type="GO" id="GO:0005886">
    <property type="term" value="C:plasma membrane"/>
    <property type="evidence" value="ECO:0007669"/>
    <property type="project" value="UniProtKB-SubCell"/>
</dbReference>
<accession>A0A383BF17</accession>
<feature type="transmembrane region" description="Helical" evidence="9">
    <location>
        <begin position="42"/>
        <end position="61"/>
    </location>
</feature>
<feature type="transmembrane region" description="Helical" evidence="9">
    <location>
        <begin position="9"/>
        <end position="30"/>
    </location>
</feature>
<dbReference type="GO" id="GO:0005524">
    <property type="term" value="F:ATP binding"/>
    <property type="evidence" value="ECO:0007669"/>
    <property type="project" value="UniProtKB-KW"/>
</dbReference>
<keyword evidence="4" id="KW-0547">Nucleotide-binding</keyword>
<dbReference type="Pfam" id="PF19312">
    <property type="entry name" value="NtrY_N"/>
    <property type="match status" value="1"/>
</dbReference>
<name>A0A383BF17_9ZZZZ</name>
<evidence type="ECO:0000256" key="6">
    <source>
        <dbReference type="ARBA" id="ARBA00022989"/>
    </source>
</evidence>
<feature type="non-terminal residue" evidence="11">
    <location>
        <position position="156"/>
    </location>
</feature>
<feature type="transmembrane region" description="Helical" evidence="9">
    <location>
        <begin position="82"/>
        <end position="106"/>
    </location>
</feature>
<proteinExistence type="predicted"/>
<evidence type="ECO:0000313" key="11">
    <source>
        <dbReference type="EMBL" id="SVE18413.1"/>
    </source>
</evidence>
<comment type="subcellular location">
    <subcellularLocation>
        <location evidence="1">Cell membrane</location>
        <topology evidence="1">Multi-pass membrane protein</topology>
    </subcellularLocation>
</comment>
<gene>
    <name evidence="11" type="ORF">METZ01_LOCUS471267</name>
</gene>
<evidence type="ECO:0000256" key="9">
    <source>
        <dbReference type="SAM" id="Phobius"/>
    </source>
</evidence>
<dbReference type="AlphaFoldDB" id="A0A383BF17"/>
<evidence type="ECO:0000256" key="1">
    <source>
        <dbReference type="ARBA" id="ARBA00004651"/>
    </source>
</evidence>
<dbReference type="GO" id="GO:0000160">
    <property type="term" value="P:phosphorelay signal transduction system"/>
    <property type="evidence" value="ECO:0007669"/>
    <property type="project" value="UniProtKB-KW"/>
</dbReference>
<evidence type="ECO:0000256" key="7">
    <source>
        <dbReference type="ARBA" id="ARBA00023012"/>
    </source>
</evidence>
<dbReference type="EMBL" id="UINC01199811">
    <property type="protein sequence ID" value="SVE18413.1"/>
    <property type="molecule type" value="Genomic_DNA"/>
</dbReference>
<reference evidence="11" key="1">
    <citation type="submission" date="2018-05" db="EMBL/GenBank/DDBJ databases">
        <authorList>
            <person name="Lanie J.A."/>
            <person name="Ng W.-L."/>
            <person name="Kazmierczak K.M."/>
            <person name="Andrzejewski T.M."/>
            <person name="Davidsen T.M."/>
            <person name="Wayne K.J."/>
            <person name="Tettelin H."/>
            <person name="Glass J.I."/>
            <person name="Rusch D."/>
            <person name="Podicherti R."/>
            <person name="Tsui H.-C.T."/>
            <person name="Winkler M.E."/>
        </authorList>
    </citation>
    <scope>NUCLEOTIDE SEQUENCE</scope>
</reference>
<dbReference type="InterPro" id="IPR045671">
    <property type="entry name" value="NtrY-like_N"/>
</dbReference>
<organism evidence="11">
    <name type="scientific">marine metagenome</name>
    <dbReference type="NCBI Taxonomy" id="408172"/>
    <lineage>
        <taxon>unclassified sequences</taxon>
        <taxon>metagenomes</taxon>
        <taxon>ecological metagenomes</taxon>
    </lineage>
</organism>
<sequence length="156" mass="18250">MFRFIKQNFFIALIFIVTLSIGFLTFLTFINKSFIDLNEANLQYLLILNVILLIIFFYIIFREIKSSLKNEMNVRGSKANKKYIAFFSLFTLIPSVLIAAFSLFLFSFALEKYLDNKITTAVNNSYELAKNYVNEKRNKIESDVILVAFDLNKNYN</sequence>
<keyword evidence="2" id="KW-1003">Cell membrane</keyword>
<evidence type="ECO:0000256" key="5">
    <source>
        <dbReference type="ARBA" id="ARBA00022840"/>
    </source>
</evidence>
<protein>
    <recommendedName>
        <fullName evidence="10">Nitrogen regulation protein NtrY-like N-terminal domain-containing protein</fullName>
    </recommendedName>
</protein>
<keyword evidence="3 9" id="KW-0812">Transmembrane</keyword>